<dbReference type="AlphaFoldDB" id="A0A6P1BJ37"/>
<comment type="caution">
    <text evidence="1">The sequence shown here is derived from an EMBL/GenBank/DDBJ whole genome shotgun (WGS) entry which is preliminary data.</text>
</comment>
<evidence type="ECO:0000313" key="2">
    <source>
        <dbReference type="Proteomes" id="UP000468531"/>
    </source>
</evidence>
<evidence type="ECO:0000313" key="1">
    <source>
        <dbReference type="EMBL" id="NEU97552.1"/>
    </source>
</evidence>
<proteinExistence type="predicted"/>
<accession>A0A6P1BJ37</accession>
<dbReference type="RefSeq" id="WP_163155092.1">
    <property type="nucleotide sequence ID" value="NZ_VKHP01000062.1"/>
</dbReference>
<sequence>MAIVVEAFLDLGRGDENPLSPSSYSAGYRRVETGEVICTVELSVPIVEAAILKRSNVSIIVTPGGSVEVSSGGSAAHEQIDDLVARAVTQANLRMEEATTSDLESLLHRLERSIGLVKDAIARTPAAL</sequence>
<keyword evidence="2" id="KW-1185">Reference proteome</keyword>
<dbReference type="Proteomes" id="UP000468531">
    <property type="component" value="Unassembled WGS sequence"/>
</dbReference>
<organism evidence="1 2">
    <name type="scientific">Bradyrhizobium uaiense</name>
    <dbReference type="NCBI Taxonomy" id="2594946"/>
    <lineage>
        <taxon>Bacteria</taxon>
        <taxon>Pseudomonadati</taxon>
        <taxon>Pseudomonadota</taxon>
        <taxon>Alphaproteobacteria</taxon>
        <taxon>Hyphomicrobiales</taxon>
        <taxon>Nitrobacteraceae</taxon>
        <taxon>Bradyrhizobium</taxon>
    </lineage>
</organism>
<gene>
    <name evidence="1" type="ORF">FNJ47_17370</name>
</gene>
<dbReference type="EMBL" id="VKHP01000062">
    <property type="protein sequence ID" value="NEU97552.1"/>
    <property type="molecule type" value="Genomic_DNA"/>
</dbReference>
<name>A0A6P1BJ37_9BRAD</name>
<protein>
    <submittedName>
        <fullName evidence="1">Uncharacterized protein</fullName>
    </submittedName>
</protein>
<reference evidence="1 2" key="1">
    <citation type="journal article" date="2020" name="Arch. Microbiol.">
        <title>Bradyrhizobium uaiense sp. nov., a new highly efficient cowpea symbiont.</title>
        <authorList>
            <person name="Cabral Michel D."/>
            <person name="Azarias Guimaraes A."/>
            <person name="Martins da Costa E."/>
            <person name="Soares de Carvalho T."/>
            <person name="Balsanelli E."/>
            <person name="Willems A."/>
            <person name="Maltempi de Souza E."/>
            <person name="de Souza Moreira F.M."/>
        </authorList>
    </citation>
    <scope>NUCLEOTIDE SEQUENCE [LARGE SCALE GENOMIC DNA]</scope>
    <source>
        <strain evidence="1 2">UFLA 03-164</strain>
    </source>
</reference>